<dbReference type="AlphaFoldDB" id="A0A7Z0UZF0"/>
<evidence type="ECO:0000313" key="2">
    <source>
        <dbReference type="EMBL" id="OAV01452.1"/>
    </source>
</evidence>
<proteinExistence type="predicted"/>
<gene>
    <name evidence="2" type="ORF">AO382_0727</name>
</gene>
<protein>
    <submittedName>
        <fullName evidence="2">Uncharacterized protein</fullName>
    </submittedName>
</protein>
<sequence length="51" mass="5756">MLLFLENNPLARQLSPLFSSAIAVSLIFVVGTAIASMAAFTYNEKYFQYHR</sequence>
<comment type="caution">
    <text evidence="2">The sequence shown here is derived from an EMBL/GenBank/DDBJ whole genome shotgun (WGS) entry which is preliminary data.</text>
</comment>
<accession>A0A7Z0UZF0</accession>
<name>A0A7Z0UZF0_MORCA</name>
<keyword evidence="1" id="KW-0812">Transmembrane</keyword>
<evidence type="ECO:0000256" key="1">
    <source>
        <dbReference type="SAM" id="Phobius"/>
    </source>
</evidence>
<dbReference type="EMBL" id="LXHE01000005">
    <property type="protein sequence ID" value="OAV01452.1"/>
    <property type="molecule type" value="Genomic_DNA"/>
</dbReference>
<reference evidence="2 3" key="1">
    <citation type="journal article" date="2016" name="Genome Biol. Evol.">
        <title>Comparative Genomic Analyses of the Moraxella catarrhalis Serosensitive and Seroresistant Lineages Demonstrate Their Independent Evolution.</title>
        <authorList>
            <person name="Earl J.P."/>
            <person name="de Vries S.P."/>
            <person name="Ahmed A."/>
            <person name="Powell E."/>
            <person name="Schultz M.P."/>
            <person name="Hermans P.W."/>
            <person name="Hill D.J."/>
            <person name="Zhou Z."/>
            <person name="Constantinidou C.I."/>
            <person name="Hu F.Z."/>
            <person name="Bootsma H.J."/>
            <person name="Ehrlich G.D."/>
        </authorList>
    </citation>
    <scope>NUCLEOTIDE SEQUENCE [LARGE SCALE GENOMIC DNA]</scope>
    <source>
        <strain evidence="2 3">Z7574</strain>
    </source>
</reference>
<keyword evidence="1" id="KW-1133">Transmembrane helix</keyword>
<evidence type="ECO:0000313" key="3">
    <source>
        <dbReference type="Proteomes" id="UP000078446"/>
    </source>
</evidence>
<dbReference type="Proteomes" id="UP000078446">
    <property type="component" value="Unassembled WGS sequence"/>
</dbReference>
<keyword evidence="1" id="KW-0472">Membrane</keyword>
<feature type="transmembrane region" description="Helical" evidence="1">
    <location>
        <begin position="20"/>
        <end position="42"/>
    </location>
</feature>
<organism evidence="2 3">
    <name type="scientific">Moraxella catarrhalis</name>
    <name type="common">Branhamella catarrhalis</name>
    <dbReference type="NCBI Taxonomy" id="480"/>
    <lineage>
        <taxon>Bacteria</taxon>
        <taxon>Pseudomonadati</taxon>
        <taxon>Pseudomonadota</taxon>
        <taxon>Gammaproteobacteria</taxon>
        <taxon>Moraxellales</taxon>
        <taxon>Moraxellaceae</taxon>
        <taxon>Moraxella</taxon>
    </lineage>
</organism>